<feature type="compositionally biased region" description="Basic and acidic residues" evidence="1">
    <location>
        <begin position="130"/>
        <end position="140"/>
    </location>
</feature>
<dbReference type="AlphaFoldDB" id="H8GGB2"/>
<dbReference type="STRING" id="686340.Metal_3544"/>
<feature type="region of interest" description="Disordered" evidence="1">
    <location>
        <begin position="130"/>
        <end position="151"/>
    </location>
</feature>
<feature type="region of interest" description="Disordered" evidence="1">
    <location>
        <begin position="174"/>
        <end position="215"/>
    </location>
</feature>
<name>H8GGB2_METAL</name>
<dbReference type="Proteomes" id="UP000005090">
    <property type="component" value="Chromosome"/>
</dbReference>
<accession>H8GGB2</accession>
<reference evidence="2 3" key="1">
    <citation type="journal article" date="2013" name="Genome Announc.">
        <title>Genome Sequence of the Obligate Gammaproteobacterial Methanotroph Methylomicrobium album Strain BG8.</title>
        <authorList>
            <person name="Kits K.D."/>
            <person name="Kalyuzhnaya M.G."/>
            <person name="Klotz M.G."/>
            <person name="Jetten M.S."/>
            <person name="Op den Camp H.J."/>
            <person name="Vuilleumier S."/>
            <person name="Bringel F."/>
            <person name="Dispirito A.A."/>
            <person name="Murrell J.C."/>
            <person name="Bruce D."/>
            <person name="Cheng J.F."/>
            <person name="Copeland A."/>
            <person name="Goodwin L."/>
            <person name="Hauser L."/>
            <person name="Lajus A."/>
            <person name="Land M.L."/>
            <person name="Lapidus A."/>
            <person name="Lucas S."/>
            <person name="Medigue C."/>
            <person name="Pitluck S."/>
            <person name="Woyke T."/>
            <person name="Zeytun A."/>
            <person name="Stein L.Y."/>
        </authorList>
    </citation>
    <scope>NUCLEOTIDE SEQUENCE [LARGE SCALE GENOMIC DNA]</scope>
    <source>
        <strain evidence="2 3">BG8</strain>
    </source>
</reference>
<gene>
    <name evidence="2" type="ORF">Metal_3544</name>
</gene>
<proteinExistence type="predicted"/>
<sequence length="471" mass="50203">MSKEIGSTIQKSATLITIWPAGAANQMGQLINEFSMAESLLSEIRLTNQSIPIKAGLAAEILHAETFNADAILKDSNLRAYTDRHPNSSLPKNHQTHDIVVTNGEQKVHGAQLKYYQDGEKTANAFRETTDGVPKYKEADSLIGPSDQLNDIKKSARRTELKNLETRPDVAEAAKDVQNKATDRLSVDDVESKPLTSAESKSIAKGNEQGKQQHEAIQNDYKTRSLVNQSLNAAKSAAVITACISGTINVVNSLSKLQKKQISPQEAALEILTNTAIASADAALKAGAGTAAVSLTASSIPQIFAGSMLKQNLVGGSIAGAAVCSVDLVQCLVKVAMGKMTPAELETRTGKNIFQTGSGVSGASIGAVIGAPAGPVGALVGSLIGGMIVSVATTIAIENHIERAFFETLDNTEKLVESEQILFYSLEHLEQSQQLLNHLQIQNAIAEQNFNRQLGNVKQLGQHMFDRIEGI</sequence>
<protein>
    <submittedName>
        <fullName evidence="2">Uncharacterized protein</fullName>
    </submittedName>
</protein>
<evidence type="ECO:0000313" key="3">
    <source>
        <dbReference type="Proteomes" id="UP000005090"/>
    </source>
</evidence>
<dbReference type="EMBL" id="CM001475">
    <property type="protein sequence ID" value="EIC31192.1"/>
    <property type="molecule type" value="Genomic_DNA"/>
</dbReference>
<dbReference type="HOGENOM" id="CLU_579786_0_0_6"/>
<evidence type="ECO:0000256" key="1">
    <source>
        <dbReference type="SAM" id="MobiDB-lite"/>
    </source>
</evidence>
<feature type="compositionally biased region" description="Basic and acidic residues" evidence="1">
    <location>
        <begin position="174"/>
        <end position="192"/>
    </location>
</feature>
<evidence type="ECO:0000313" key="2">
    <source>
        <dbReference type="EMBL" id="EIC31192.1"/>
    </source>
</evidence>
<organism evidence="2 3">
    <name type="scientific">Methylomicrobium album BG8</name>
    <dbReference type="NCBI Taxonomy" id="686340"/>
    <lineage>
        <taxon>Bacteria</taxon>
        <taxon>Pseudomonadati</taxon>
        <taxon>Pseudomonadota</taxon>
        <taxon>Gammaproteobacteria</taxon>
        <taxon>Methylococcales</taxon>
        <taxon>Methylococcaceae</taxon>
        <taxon>Methylomicrobium</taxon>
    </lineage>
</organism>
<dbReference type="RefSeq" id="WP_005374373.1">
    <property type="nucleotide sequence ID" value="NZ_CM001475.1"/>
</dbReference>
<keyword evidence="3" id="KW-1185">Reference proteome</keyword>
<dbReference type="eggNOG" id="ENOG5032SKU">
    <property type="taxonomic scope" value="Bacteria"/>
</dbReference>